<dbReference type="SUPFAM" id="SSF55816">
    <property type="entry name" value="5'-nucleotidase (syn. UDP-sugar hydrolase), C-terminal domain"/>
    <property type="match status" value="1"/>
</dbReference>
<comment type="similarity">
    <text evidence="2">Belongs to the 5'-nucleotidase family.</text>
</comment>
<dbReference type="PANTHER" id="PTHR11575:SF6">
    <property type="entry name" value="2',3'-CYCLIC-NUCLEOTIDE 2'-PHOSPHODIESTERASE_3'-NUCLEOTIDASE"/>
    <property type="match status" value="1"/>
</dbReference>
<proteinExistence type="inferred from homology"/>
<dbReference type="EMBL" id="BAABJZ010000081">
    <property type="protein sequence ID" value="GAA4890000.1"/>
    <property type="molecule type" value="Genomic_DNA"/>
</dbReference>
<reference evidence="6" key="1">
    <citation type="journal article" date="2019" name="Int. J. Syst. Evol. Microbiol.">
        <title>The Global Catalogue of Microorganisms (GCM) 10K type strain sequencing project: providing services to taxonomists for standard genome sequencing and annotation.</title>
        <authorList>
            <consortium name="The Broad Institute Genomics Platform"/>
            <consortium name="The Broad Institute Genome Sequencing Center for Infectious Disease"/>
            <person name="Wu L."/>
            <person name="Ma J."/>
        </authorList>
    </citation>
    <scope>NUCLEOTIDE SEQUENCE [LARGE SCALE GENOMIC DNA]</scope>
    <source>
        <strain evidence="6">JCM 18401</strain>
    </source>
</reference>
<dbReference type="InterPro" id="IPR006179">
    <property type="entry name" value="5_nucleotidase/apyrase"/>
</dbReference>
<dbReference type="Gene3D" id="3.60.21.10">
    <property type="match status" value="1"/>
</dbReference>
<evidence type="ECO:0000256" key="2">
    <source>
        <dbReference type="RuleBase" id="RU362119"/>
    </source>
</evidence>
<keyword evidence="1" id="KW-0732">Signal</keyword>
<sequence>MIEGQTLTTTPDVMIKSRGELSGDRQTITIGATGDMHGYIRAWDYAQHDASASTGFAKIQTALHDLRAEDPNLILIDLGDTVQGNSAELFNHYPTHPVVDAMNYMQYDVWVPGNHEFDFERSFIDRNLASFNGAIISSNIFWDLGDEAQEDIPYLRGHQIFDVHGATVAVIGVTPSLVPQWQASLPQNFRNLRFDDELASVSATVDHVLATYNPDVVIGAFHLGRQESGVGCGVNCIAHELGDKFDVIFMGHEHARFIEQTTVGGEVGVDISANGDNLAEDKRLAGVYNEAARATRVKVIEPGNWGWALAKAEIELERNAAGDWQLADTTLSNITMAEIEEDAQMVEMFDAVHSESIDDATTAIGTIEGNFTFSANGLADEATNTDVHNGQLYTTIHHAKVADMPLVDLIHHVQISKVEQALAEQGVKVDVSAASLFGDSSNLLDQQAYMKRHSADLYRYDNNLMAVQIRGDKLKDYMEWSYRYLQGWSEGDLTVAFDHNVRSYNYDLFDATIEYHVDLSQPVGQRVTITAIGQDKVAFEPSATYVLALNNYRYGILLAEQWLDPQTDHVLYDSGNDSVYAIRDMLTEFVASEYEQYGALKMEKFINQNWYLTQYGKPDAQGHIAEPGAILLARQDGGAGEALWQQLRTGQVCVAISGERPASITRPLNPADADTFFANDAFDLKRDMQQDPAYFAELFDFCRAAQ</sequence>
<evidence type="ECO:0000313" key="5">
    <source>
        <dbReference type="EMBL" id="GAA4890000.1"/>
    </source>
</evidence>
<dbReference type="InterPro" id="IPR029052">
    <property type="entry name" value="Metallo-depent_PP-like"/>
</dbReference>
<dbReference type="PRINTS" id="PR01607">
    <property type="entry name" value="APYRASEFAMLY"/>
</dbReference>
<dbReference type="InterPro" id="IPR036907">
    <property type="entry name" value="5'-Nucleotdase_C_sf"/>
</dbReference>
<comment type="caution">
    <text evidence="5">The sequence shown here is derived from an EMBL/GenBank/DDBJ whole genome shotgun (WGS) entry which is preliminary data.</text>
</comment>
<feature type="domain" description="5'-Nucleotidase C-terminal" evidence="4">
    <location>
        <begin position="394"/>
        <end position="553"/>
    </location>
</feature>
<keyword evidence="2" id="KW-0547">Nucleotide-binding</keyword>
<evidence type="ECO:0000256" key="1">
    <source>
        <dbReference type="ARBA" id="ARBA00022729"/>
    </source>
</evidence>
<dbReference type="Pfam" id="PF02872">
    <property type="entry name" value="5_nucleotid_C"/>
    <property type="match status" value="1"/>
</dbReference>
<gene>
    <name evidence="5" type="ORF">GCM10023333_24080</name>
</gene>
<dbReference type="PANTHER" id="PTHR11575">
    <property type="entry name" value="5'-NUCLEOTIDASE-RELATED"/>
    <property type="match status" value="1"/>
</dbReference>
<dbReference type="InterPro" id="IPR008334">
    <property type="entry name" value="5'-Nucleotdase_C"/>
</dbReference>
<organism evidence="5 6">
    <name type="scientific">Ferrimonas pelagia</name>
    <dbReference type="NCBI Taxonomy" id="1177826"/>
    <lineage>
        <taxon>Bacteria</taxon>
        <taxon>Pseudomonadati</taxon>
        <taxon>Pseudomonadota</taxon>
        <taxon>Gammaproteobacteria</taxon>
        <taxon>Alteromonadales</taxon>
        <taxon>Ferrimonadaceae</taxon>
        <taxon>Ferrimonas</taxon>
    </lineage>
</organism>
<dbReference type="SUPFAM" id="SSF56300">
    <property type="entry name" value="Metallo-dependent phosphatases"/>
    <property type="match status" value="1"/>
</dbReference>
<protein>
    <submittedName>
        <fullName evidence="5">5'-nucleotidase C-terminal domain-containing protein</fullName>
    </submittedName>
</protein>
<name>A0ABP9EXY8_9GAMM</name>
<evidence type="ECO:0000313" key="6">
    <source>
        <dbReference type="Proteomes" id="UP001499988"/>
    </source>
</evidence>
<feature type="domain" description="Calcineurin-like phosphoesterase" evidence="3">
    <location>
        <begin position="29"/>
        <end position="255"/>
    </location>
</feature>
<dbReference type="Pfam" id="PF00149">
    <property type="entry name" value="Metallophos"/>
    <property type="match status" value="1"/>
</dbReference>
<dbReference type="InterPro" id="IPR004843">
    <property type="entry name" value="Calcineurin-like_PHP"/>
</dbReference>
<accession>A0ABP9EXY8</accession>
<dbReference type="Proteomes" id="UP001499988">
    <property type="component" value="Unassembled WGS sequence"/>
</dbReference>
<dbReference type="Gene3D" id="3.90.780.10">
    <property type="entry name" value="5'-Nucleotidase, C-terminal domain"/>
    <property type="match status" value="1"/>
</dbReference>
<keyword evidence="6" id="KW-1185">Reference proteome</keyword>
<keyword evidence="2" id="KW-0378">Hydrolase</keyword>
<evidence type="ECO:0000259" key="4">
    <source>
        <dbReference type="Pfam" id="PF02872"/>
    </source>
</evidence>
<evidence type="ECO:0000259" key="3">
    <source>
        <dbReference type="Pfam" id="PF00149"/>
    </source>
</evidence>